<reference evidence="2 3" key="1">
    <citation type="journal article" date="2019" name="Int. J. Syst. Evol. Microbiol.">
        <title>The Global Catalogue of Microorganisms (GCM) 10K type strain sequencing project: providing services to taxonomists for standard genome sequencing and annotation.</title>
        <authorList>
            <consortium name="The Broad Institute Genomics Platform"/>
            <consortium name="The Broad Institute Genome Sequencing Center for Infectious Disease"/>
            <person name="Wu L."/>
            <person name="Ma J."/>
        </authorList>
    </citation>
    <scope>NUCLEOTIDE SEQUENCE [LARGE SCALE GENOMIC DNA]</scope>
    <source>
        <strain evidence="2 3">JCM 15089</strain>
    </source>
</reference>
<organism evidence="2 3">
    <name type="scientific">Rhizomicrobium electricum</name>
    <dbReference type="NCBI Taxonomy" id="480070"/>
    <lineage>
        <taxon>Bacteria</taxon>
        <taxon>Pseudomonadati</taxon>
        <taxon>Pseudomonadota</taxon>
        <taxon>Alphaproteobacteria</taxon>
        <taxon>Micropepsales</taxon>
        <taxon>Micropepsaceae</taxon>
        <taxon>Rhizomicrobium</taxon>
    </lineage>
</organism>
<dbReference type="EMBL" id="BAAADD010000002">
    <property type="protein sequence ID" value="GAA0564023.1"/>
    <property type="molecule type" value="Genomic_DNA"/>
</dbReference>
<evidence type="ECO:0000259" key="1">
    <source>
        <dbReference type="Pfam" id="PF08840"/>
    </source>
</evidence>
<dbReference type="Gene3D" id="3.40.50.1820">
    <property type="entry name" value="alpha/beta hydrolase"/>
    <property type="match status" value="1"/>
</dbReference>
<comment type="caution">
    <text evidence="2">The sequence shown here is derived from an EMBL/GenBank/DDBJ whole genome shotgun (WGS) entry which is preliminary data.</text>
</comment>
<dbReference type="InterPro" id="IPR014940">
    <property type="entry name" value="BAAT_C"/>
</dbReference>
<protein>
    <recommendedName>
        <fullName evidence="1">BAAT/Acyl-CoA thioester hydrolase C-terminal domain-containing protein</fullName>
    </recommendedName>
</protein>
<evidence type="ECO:0000313" key="2">
    <source>
        <dbReference type="EMBL" id="GAA0564023.1"/>
    </source>
</evidence>
<dbReference type="RefSeq" id="WP_243850787.1">
    <property type="nucleotide sequence ID" value="NZ_BAAADD010000002.1"/>
</dbReference>
<evidence type="ECO:0000313" key="3">
    <source>
        <dbReference type="Proteomes" id="UP001499951"/>
    </source>
</evidence>
<accession>A0ABN1EDT2</accession>
<dbReference type="InterPro" id="IPR029058">
    <property type="entry name" value="AB_hydrolase_fold"/>
</dbReference>
<feature type="domain" description="BAAT/Acyl-CoA thioester hydrolase C-terminal" evidence="1">
    <location>
        <begin position="8"/>
        <end position="70"/>
    </location>
</feature>
<proteinExistence type="predicted"/>
<keyword evidence="3" id="KW-1185">Reference proteome</keyword>
<name>A0ABN1EDT2_9PROT</name>
<gene>
    <name evidence="2" type="ORF">GCM10008942_10580</name>
</gene>
<dbReference type="Pfam" id="PF08840">
    <property type="entry name" value="BAAT_C"/>
    <property type="match status" value="1"/>
</dbReference>
<sequence length="77" mass="8288">MAKRIMARRGPRIGDELLSYDDVGHPIPYTYVPLGGDKGGESFAVGGTLQGEAKAQRNAWPHIVAFLKKAAEHGLAK</sequence>
<dbReference type="Proteomes" id="UP001499951">
    <property type="component" value="Unassembled WGS sequence"/>
</dbReference>